<organism evidence="6 7">
    <name type="scientific">Cephalotus follicularis</name>
    <name type="common">Albany pitcher plant</name>
    <dbReference type="NCBI Taxonomy" id="3775"/>
    <lineage>
        <taxon>Eukaryota</taxon>
        <taxon>Viridiplantae</taxon>
        <taxon>Streptophyta</taxon>
        <taxon>Embryophyta</taxon>
        <taxon>Tracheophyta</taxon>
        <taxon>Spermatophyta</taxon>
        <taxon>Magnoliopsida</taxon>
        <taxon>eudicotyledons</taxon>
        <taxon>Gunneridae</taxon>
        <taxon>Pentapetalae</taxon>
        <taxon>rosids</taxon>
        <taxon>fabids</taxon>
        <taxon>Oxalidales</taxon>
        <taxon>Cephalotaceae</taxon>
        <taxon>Cephalotus</taxon>
    </lineage>
</organism>
<dbReference type="GO" id="GO:0000145">
    <property type="term" value="C:exocyst"/>
    <property type="evidence" value="ECO:0007669"/>
    <property type="project" value="InterPro"/>
</dbReference>
<dbReference type="PANTHER" id="PTHR12542:SF26">
    <property type="entry name" value="EXOCYST SUBUNIT EXO70 FAMILY PROTEIN"/>
    <property type="match status" value="1"/>
</dbReference>
<keyword evidence="3" id="KW-0268">Exocytosis</keyword>
<evidence type="ECO:0000313" key="6">
    <source>
        <dbReference type="EMBL" id="GAV77055.1"/>
    </source>
</evidence>
<dbReference type="FunCoup" id="A0A1Q3CA15">
    <property type="interactions" value="2097"/>
</dbReference>
<feature type="compositionally biased region" description="Basic and acidic residues" evidence="4">
    <location>
        <begin position="114"/>
        <end position="125"/>
    </location>
</feature>
<dbReference type="InterPro" id="IPR016159">
    <property type="entry name" value="Cullin_repeat-like_dom_sf"/>
</dbReference>
<gene>
    <name evidence="6" type="ORF">CFOL_v3_20527</name>
</gene>
<dbReference type="FunFam" id="1.20.1280.170:FF:000003">
    <property type="entry name" value="Exocyst subunit Exo70 family protein"/>
    <property type="match status" value="1"/>
</dbReference>
<evidence type="ECO:0000256" key="3">
    <source>
        <dbReference type="RuleBase" id="RU365026"/>
    </source>
</evidence>
<name>A0A1Q3CA15_CEPFO</name>
<evidence type="ECO:0000256" key="1">
    <source>
        <dbReference type="ARBA" id="ARBA00006756"/>
    </source>
</evidence>
<dbReference type="EMBL" id="BDDD01001566">
    <property type="protein sequence ID" value="GAV77055.1"/>
    <property type="molecule type" value="Genomic_DNA"/>
</dbReference>
<evidence type="ECO:0000313" key="7">
    <source>
        <dbReference type="Proteomes" id="UP000187406"/>
    </source>
</evidence>
<keyword evidence="7" id="KW-1185">Reference proteome</keyword>
<evidence type="ECO:0000259" key="5">
    <source>
        <dbReference type="Pfam" id="PF03081"/>
    </source>
</evidence>
<evidence type="ECO:0000256" key="4">
    <source>
        <dbReference type="SAM" id="MobiDB-lite"/>
    </source>
</evidence>
<comment type="caution">
    <text evidence="6">The sequence shown here is derived from an EMBL/GenBank/DDBJ whole genome shotgun (WGS) entry which is preliminary data.</text>
</comment>
<sequence length="592" mass="67488">MIEETMKNAESMITKWDTNSSSITKVTSLFQHNKKEAKEFIRIVKDLRQAMHFLVSENSASGKLVLAQKLMQIAMRRLEKEFYEILSANHNQIDPDSVKSRSSDGSGCFDEDDERRNEDESRRAGDSITEVVENVTGPAISDLKSIADCMVGSGYGKECVKIYKFSRKSVVDVGLYQLGIEHYKSSQIHKMNWEELEHMIKNWLNIIRFAVKAIFEGEKILCDHLFSASKTIRDSCFSEITSDGATNLFRFPEFIAKHKKSPDRIFPLMELYEAIFDLWPEIDSIFISESTSAIKSQALSSLHKLGDSIHTILSDFESKIQKDSSKTLVPGGGIHPLTESSMNYISSLTDYGRILSDIVANFSPQKNSPLPESYFESPTSDHGSTTTSALSVHLSWLILVLLCKLDRKAALYKDAALSYLFLANNLQLIIEKVRTSDLKFVLGDEWMLRHDKKIRQFCLNYESMAWNKVFSCIPDRTSPLTSEAAVECFRRFSSAFEEAYKKQTSWFAPNSRLREELKLSIEKKLVPLYREFYDTYWVMVSEERNLDVLAMFQPDDLKNYFSDMFRGTRISGSSLSSSSSSSSLHLHGCLPR</sequence>
<comment type="similarity">
    <text evidence="1 3">Belongs to the EXO70 family.</text>
</comment>
<evidence type="ECO:0000256" key="2">
    <source>
        <dbReference type="ARBA" id="ARBA00022448"/>
    </source>
</evidence>
<dbReference type="STRING" id="3775.A0A1Q3CA15"/>
<dbReference type="OrthoDB" id="1922221at2759"/>
<feature type="region of interest" description="Disordered" evidence="4">
    <location>
        <begin position="94"/>
        <end position="126"/>
    </location>
</feature>
<dbReference type="GO" id="GO:0006887">
    <property type="term" value="P:exocytosis"/>
    <property type="evidence" value="ECO:0007669"/>
    <property type="project" value="UniProtKB-KW"/>
</dbReference>
<dbReference type="InterPro" id="IPR046364">
    <property type="entry name" value="Exo70_C"/>
</dbReference>
<keyword evidence="3" id="KW-0653">Protein transport</keyword>
<dbReference type="Proteomes" id="UP000187406">
    <property type="component" value="Unassembled WGS sequence"/>
</dbReference>
<dbReference type="Pfam" id="PF03081">
    <property type="entry name" value="Exo70_C"/>
    <property type="match status" value="1"/>
</dbReference>
<keyword evidence="2 3" id="KW-0813">Transport</keyword>
<dbReference type="PANTHER" id="PTHR12542">
    <property type="entry name" value="EXOCYST COMPLEX PROTEIN EXO70"/>
    <property type="match status" value="1"/>
</dbReference>
<dbReference type="InterPro" id="IPR004140">
    <property type="entry name" value="Exo70"/>
</dbReference>
<dbReference type="Pfam" id="PF20669">
    <property type="entry name" value="Exo70_N"/>
    <property type="match status" value="1"/>
</dbReference>
<accession>A0A1Q3CA15</accession>
<dbReference type="InParanoid" id="A0A1Q3CA15"/>
<dbReference type="GO" id="GO:0005546">
    <property type="term" value="F:phosphatidylinositol-4,5-bisphosphate binding"/>
    <property type="evidence" value="ECO:0007669"/>
    <property type="project" value="InterPro"/>
</dbReference>
<reference evidence="7" key="1">
    <citation type="submission" date="2016-04" db="EMBL/GenBank/DDBJ databases">
        <title>Cephalotus genome sequencing.</title>
        <authorList>
            <person name="Fukushima K."/>
            <person name="Hasebe M."/>
            <person name="Fang X."/>
        </authorList>
    </citation>
    <scope>NUCLEOTIDE SEQUENCE [LARGE SCALE GENOMIC DNA]</scope>
    <source>
        <strain evidence="7">cv. St1</strain>
    </source>
</reference>
<feature type="region of interest" description="Disordered" evidence="4">
    <location>
        <begin position="572"/>
        <end position="592"/>
    </location>
</feature>
<feature type="domain" description="Exocyst complex subunit Exo70 C-terminal" evidence="5">
    <location>
        <begin position="201"/>
        <end position="563"/>
    </location>
</feature>
<dbReference type="SUPFAM" id="SSF74788">
    <property type="entry name" value="Cullin repeat-like"/>
    <property type="match status" value="1"/>
</dbReference>
<comment type="function">
    <text evidence="3">Component of the exocyst complex.</text>
</comment>
<protein>
    <recommendedName>
        <fullName evidence="3">Exocyst subunit Exo70 family protein</fullName>
    </recommendedName>
</protein>
<dbReference type="Gene3D" id="1.20.1280.170">
    <property type="entry name" value="Exocyst complex component Exo70"/>
    <property type="match status" value="1"/>
</dbReference>
<proteinExistence type="inferred from homology"/>
<dbReference type="AlphaFoldDB" id="A0A1Q3CA15"/>
<dbReference type="GO" id="GO:0015031">
    <property type="term" value="P:protein transport"/>
    <property type="evidence" value="ECO:0007669"/>
    <property type="project" value="UniProtKB-KW"/>
</dbReference>